<keyword evidence="2" id="KW-1185">Reference proteome</keyword>
<accession>A0ABQ0BRA4</accession>
<protein>
    <submittedName>
        <fullName evidence="1">Uncharacterized protein</fullName>
    </submittedName>
</protein>
<dbReference type="EMBL" id="BAABZQ010000001">
    <property type="protein sequence ID" value="GAA6499070.1"/>
    <property type="molecule type" value="Genomic_DNA"/>
</dbReference>
<sequence>MQAVPTFGVRDTCGDIERGMIYKAWRSEECRTFGREKVLHSFFAVHNP</sequence>
<name>A0ABQ0BRA4_9FIRM</name>
<gene>
    <name evidence="1" type="ORF">K340107D12_18860</name>
</gene>
<proteinExistence type="predicted"/>
<dbReference type="Proteomes" id="UP001600941">
    <property type="component" value="Unassembled WGS sequence"/>
</dbReference>
<comment type="caution">
    <text evidence="1">The sequence shown here is derived from an EMBL/GenBank/DDBJ whole genome shotgun (WGS) entry which is preliminary data.</text>
</comment>
<reference evidence="1 2" key="1">
    <citation type="submission" date="2024-04" db="EMBL/GenBank/DDBJ databases">
        <title>Defined microbial consortia suppress multidrug-resistant proinflammatory Enterobacteriaceae via ecological control.</title>
        <authorList>
            <person name="Furuichi M."/>
            <person name="Kawaguchi T."/>
            <person name="Pust M."/>
            <person name="Yasuma K."/>
            <person name="Plichta D."/>
            <person name="Hasegawa N."/>
            <person name="Ohya T."/>
            <person name="Bhattarai S."/>
            <person name="Sasajima S."/>
            <person name="Aoto Y."/>
            <person name="Tuganbaev T."/>
            <person name="Yaginuma M."/>
            <person name="Ueda M."/>
            <person name="Okahashi N."/>
            <person name="Amafuji K."/>
            <person name="Kiridooshi Y."/>
            <person name="Sugita K."/>
            <person name="Strazar M."/>
            <person name="Skelly A."/>
            <person name="Suda W."/>
            <person name="Hattori M."/>
            <person name="Nakamoto N."/>
            <person name="Caballero S."/>
            <person name="Norman J."/>
            <person name="Olle B."/>
            <person name="Tanoue T."/>
            <person name="Arita M."/>
            <person name="Bucci V."/>
            <person name="Atarashi K."/>
            <person name="Xavier R."/>
            <person name="Honda K."/>
        </authorList>
    </citation>
    <scope>NUCLEOTIDE SEQUENCE [LARGE SCALE GENOMIC DNA]</scope>
    <source>
        <strain evidence="2">k34-0107-D12</strain>
    </source>
</reference>
<evidence type="ECO:0000313" key="2">
    <source>
        <dbReference type="Proteomes" id="UP001600941"/>
    </source>
</evidence>
<evidence type="ECO:0000313" key="1">
    <source>
        <dbReference type="EMBL" id="GAA6499070.1"/>
    </source>
</evidence>
<organism evidence="1 2">
    <name type="scientific">Blautia parvula</name>
    <dbReference type="NCBI Taxonomy" id="2877527"/>
    <lineage>
        <taxon>Bacteria</taxon>
        <taxon>Bacillati</taxon>
        <taxon>Bacillota</taxon>
        <taxon>Clostridia</taxon>
        <taxon>Lachnospirales</taxon>
        <taxon>Lachnospiraceae</taxon>
        <taxon>Blautia</taxon>
    </lineage>
</organism>